<protein>
    <recommendedName>
        <fullName evidence="1">HD domain-containing protein</fullName>
    </recommendedName>
</protein>
<dbReference type="InterPro" id="IPR006674">
    <property type="entry name" value="HD_domain"/>
</dbReference>
<accession>A0A1F6Y7W5</accession>
<dbReference type="AlphaFoldDB" id="A0A1F6Y7W5"/>
<sequence length="128" mass="15299">MKKLIKNFIDFHKKAEKLKITTRHSWLTNSSRQESTAEHTWMLCLLAIIVSDKLTKKAVMQHNLADIKTWEQGDFDHHPYYQNEFFNFDIFMRTFKDIVDVQSMKKIIAGKAEHRIHKKYLARYRGGK</sequence>
<name>A0A1F6Y7W5_9BACT</name>
<feature type="domain" description="HD" evidence="1">
    <location>
        <begin position="15"/>
        <end position="62"/>
    </location>
</feature>
<gene>
    <name evidence="2" type="ORF">A3G53_03435</name>
</gene>
<proteinExistence type="predicted"/>
<dbReference type="EMBL" id="MFVU01000002">
    <property type="protein sequence ID" value="OGJ02435.1"/>
    <property type="molecule type" value="Genomic_DNA"/>
</dbReference>
<dbReference type="SUPFAM" id="SSF109604">
    <property type="entry name" value="HD-domain/PDEase-like"/>
    <property type="match status" value="1"/>
</dbReference>
<evidence type="ECO:0000313" key="2">
    <source>
        <dbReference type="EMBL" id="OGJ02435.1"/>
    </source>
</evidence>
<evidence type="ECO:0000259" key="1">
    <source>
        <dbReference type="Pfam" id="PF13023"/>
    </source>
</evidence>
<comment type="caution">
    <text evidence="2">The sequence shown here is derived from an EMBL/GenBank/DDBJ whole genome shotgun (WGS) entry which is preliminary data.</text>
</comment>
<organism evidence="2 3">
    <name type="scientific">Candidatus Nomurabacteria bacterium RIFCSPLOWO2_12_FULL_44_11</name>
    <dbReference type="NCBI Taxonomy" id="1801796"/>
    <lineage>
        <taxon>Bacteria</taxon>
        <taxon>Candidatus Nomuraibacteriota</taxon>
    </lineage>
</organism>
<evidence type="ECO:0000313" key="3">
    <source>
        <dbReference type="Proteomes" id="UP000178645"/>
    </source>
</evidence>
<dbReference type="Proteomes" id="UP000178645">
    <property type="component" value="Unassembled WGS sequence"/>
</dbReference>
<dbReference type="Gene3D" id="1.10.3210.10">
    <property type="entry name" value="Hypothetical protein af1432"/>
    <property type="match status" value="1"/>
</dbReference>
<reference evidence="2 3" key="1">
    <citation type="journal article" date="2016" name="Nat. Commun.">
        <title>Thousands of microbial genomes shed light on interconnected biogeochemical processes in an aquifer system.</title>
        <authorList>
            <person name="Anantharaman K."/>
            <person name="Brown C.T."/>
            <person name="Hug L.A."/>
            <person name="Sharon I."/>
            <person name="Castelle C.J."/>
            <person name="Probst A.J."/>
            <person name="Thomas B.C."/>
            <person name="Singh A."/>
            <person name="Wilkins M.J."/>
            <person name="Karaoz U."/>
            <person name="Brodie E.L."/>
            <person name="Williams K.H."/>
            <person name="Hubbard S.S."/>
            <person name="Banfield J.F."/>
        </authorList>
    </citation>
    <scope>NUCLEOTIDE SEQUENCE [LARGE SCALE GENOMIC DNA]</scope>
</reference>
<dbReference type="Pfam" id="PF13023">
    <property type="entry name" value="HD_3"/>
    <property type="match status" value="1"/>
</dbReference>